<dbReference type="GO" id="GO:0045296">
    <property type="term" value="F:cadherin binding"/>
    <property type="evidence" value="ECO:0007669"/>
    <property type="project" value="TreeGrafter"/>
</dbReference>
<keyword evidence="4" id="KW-0479">Metal-binding</keyword>
<keyword evidence="15" id="KW-1185">Reference proteome</keyword>
<dbReference type="GO" id="GO:0000902">
    <property type="term" value="P:cell morphogenesis"/>
    <property type="evidence" value="ECO:0007669"/>
    <property type="project" value="TreeGrafter"/>
</dbReference>
<keyword evidence="11" id="KW-0325">Glycoprotein</keyword>
<dbReference type="GO" id="GO:0016477">
    <property type="term" value="P:cell migration"/>
    <property type="evidence" value="ECO:0007669"/>
    <property type="project" value="TreeGrafter"/>
</dbReference>
<evidence type="ECO:0000313" key="14">
    <source>
        <dbReference type="Ensembl" id="ENSPSTP00000017265.1"/>
    </source>
</evidence>
<dbReference type="Pfam" id="PF00028">
    <property type="entry name" value="Cadherin"/>
    <property type="match status" value="1"/>
</dbReference>
<evidence type="ECO:0000256" key="8">
    <source>
        <dbReference type="ARBA" id="ARBA00022889"/>
    </source>
</evidence>
<dbReference type="PROSITE" id="PS50268">
    <property type="entry name" value="CADHERIN_2"/>
    <property type="match status" value="2"/>
</dbReference>
<comment type="subcellular location">
    <subcellularLocation>
        <location evidence="1">Cell membrane</location>
        <topology evidence="1">Single-pass type I membrane protein</topology>
    </subcellularLocation>
</comment>
<dbReference type="GO" id="GO:0044331">
    <property type="term" value="P:cell-cell adhesion mediated by cadherin"/>
    <property type="evidence" value="ECO:0007669"/>
    <property type="project" value="TreeGrafter"/>
</dbReference>
<dbReference type="GO" id="GO:0008013">
    <property type="term" value="F:beta-catenin binding"/>
    <property type="evidence" value="ECO:0007669"/>
    <property type="project" value="TreeGrafter"/>
</dbReference>
<dbReference type="GO" id="GO:0007043">
    <property type="term" value="P:cell-cell junction assembly"/>
    <property type="evidence" value="ECO:0007669"/>
    <property type="project" value="TreeGrafter"/>
</dbReference>
<name>A0A8C9LCK2_PAVCR</name>
<dbReference type="Ensembl" id="ENSPSTT00000018099.1">
    <property type="protein sequence ID" value="ENSPSTP00000017265.1"/>
    <property type="gene ID" value="ENSPSTG00000012344.1"/>
</dbReference>
<dbReference type="InterPro" id="IPR039808">
    <property type="entry name" value="Cadherin"/>
</dbReference>
<dbReference type="FunFam" id="2.60.40.60:FF:000012">
    <property type="entry name" value="Cadherin 24"/>
    <property type="match status" value="1"/>
</dbReference>
<keyword evidence="5" id="KW-0732">Signal</keyword>
<dbReference type="PROSITE" id="PS00232">
    <property type="entry name" value="CADHERIN_1"/>
    <property type="match status" value="1"/>
</dbReference>
<sequence length="178" mass="19271">MGGQLGGLAGTTTVNITLTDVNDNPPRFPKSMLFSKLPESSHVGSAIGRIRAVDPDFGKNAEIEYNIVPGDGGNLFDITTDENTQEGVIKLKKPLDFETKKAYTFKVEASNLHLDHRFHSVGPFKDTATVKINVLDMDEPPVFSKPLYTMEVYEDTPVGTIIGAVTAQDLDAGSSSVR</sequence>
<evidence type="ECO:0000256" key="3">
    <source>
        <dbReference type="ARBA" id="ARBA00022692"/>
    </source>
</evidence>
<dbReference type="GO" id="GO:0005509">
    <property type="term" value="F:calcium ion binding"/>
    <property type="evidence" value="ECO:0007669"/>
    <property type="project" value="UniProtKB-UniRule"/>
</dbReference>
<dbReference type="InterPro" id="IPR002126">
    <property type="entry name" value="Cadherin-like_dom"/>
</dbReference>
<evidence type="ECO:0000259" key="13">
    <source>
        <dbReference type="PROSITE" id="PS50268"/>
    </source>
</evidence>
<keyword evidence="2" id="KW-1003">Cell membrane</keyword>
<keyword evidence="6" id="KW-0677">Repeat</keyword>
<dbReference type="InterPro" id="IPR015919">
    <property type="entry name" value="Cadherin-like_sf"/>
</dbReference>
<dbReference type="GO" id="GO:0005912">
    <property type="term" value="C:adherens junction"/>
    <property type="evidence" value="ECO:0007669"/>
    <property type="project" value="TreeGrafter"/>
</dbReference>
<evidence type="ECO:0000256" key="11">
    <source>
        <dbReference type="ARBA" id="ARBA00023180"/>
    </source>
</evidence>
<dbReference type="CDD" id="cd11304">
    <property type="entry name" value="Cadherin_repeat"/>
    <property type="match status" value="2"/>
</dbReference>
<keyword evidence="9" id="KW-1133">Transmembrane helix</keyword>
<evidence type="ECO:0000256" key="12">
    <source>
        <dbReference type="PROSITE-ProRule" id="PRU00043"/>
    </source>
</evidence>
<dbReference type="SUPFAM" id="SSF49313">
    <property type="entry name" value="Cadherin-like"/>
    <property type="match status" value="2"/>
</dbReference>
<evidence type="ECO:0000256" key="5">
    <source>
        <dbReference type="ARBA" id="ARBA00022729"/>
    </source>
</evidence>
<accession>A0A8C9LCK2</accession>
<evidence type="ECO:0000256" key="6">
    <source>
        <dbReference type="ARBA" id="ARBA00022737"/>
    </source>
</evidence>
<keyword evidence="3" id="KW-0812">Transmembrane</keyword>
<evidence type="ECO:0000256" key="7">
    <source>
        <dbReference type="ARBA" id="ARBA00022837"/>
    </source>
</evidence>
<dbReference type="Gene3D" id="2.60.40.60">
    <property type="entry name" value="Cadherins"/>
    <property type="match status" value="3"/>
</dbReference>
<proteinExistence type="predicted"/>
<dbReference type="AlphaFoldDB" id="A0A8C9LCK2"/>
<dbReference type="Proteomes" id="UP000694428">
    <property type="component" value="Unplaced"/>
</dbReference>
<dbReference type="GO" id="GO:0034332">
    <property type="term" value="P:adherens junction organization"/>
    <property type="evidence" value="ECO:0007669"/>
    <property type="project" value="TreeGrafter"/>
</dbReference>
<evidence type="ECO:0000313" key="15">
    <source>
        <dbReference type="Proteomes" id="UP000694428"/>
    </source>
</evidence>
<feature type="domain" description="Cadherin" evidence="13">
    <location>
        <begin position="7"/>
        <end position="28"/>
    </location>
</feature>
<keyword evidence="10" id="KW-0472">Membrane</keyword>
<dbReference type="InterPro" id="IPR020894">
    <property type="entry name" value="Cadherin_CS"/>
</dbReference>
<protein>
    <recommendedName>
        <fullName evidence="13">Cadherin domain-containing protein</fullName>
    </recommendedName>
</protein>
<organism evidence="14 15">
    <name type="scientific">Pavo cristatus</name>
    <name type="common">Indian peafowl</name>
    <name type="synonym">Blue peafowl</name>
    <dbReference type="NCBI Taxonomy" id="9049"/>
    <lineage>
        <taxon>Eukaryota</taxon>
        <taxon>Metazoa</taxon>
        <taxon>Chordata</taxon>
        <taxon>Craniata</taxon>
        <taxon>Vertebrata</taxon>
        <taxon>Euteleostomi</taxon>
        <taxon>Archelosauria</taxon>
        <taxon>Archosauria</taxon>
        <taxon>Dinosauria</taxon>
        <taxon>Saurischia</taxon>
        <taxon>Theropoda</taxon>
        <taxon>Coelurosauria</taxon>
        <taxon>Aves</taxon>
        <taxon>Neognathae</taxon>
        <taxon>Galloanserae</taxon>
        <taxon>Galliformes</taxon>
        <taxon>Phasianidae</taxon>
        <taxon>Phasianinae</taxon>
        <taxon>Pavo</taxon>
    </lineage>
</organism>
<dbReference type="GO" id="GO:0007156">
    <property type="term" value="P:homophilic cell adhesion via plasma membrane adhesion molecules"/>
    <property type="evidence" value="ECO:0007669"/>
    <property type="project" value="InterPro"/>
</dbReference>
<evidence type="ECO:0000256" key="4">
    <source>
        <dbReference type="ARBA" id="ARBA00022723"/>
    </source>
</evidence>
<dbReference type="GO" id="GO:0016342">
    <property type="term" value="C:catenin complex"/>
    <property type="evidence" value="ECO:0007669"/>
    <property type="project" value="TreeGrafter"/>
</dbReference>
<reference evidence="14" key="1">
    <citation type="submission" date="2025-08" db="UniProtKB">
        <authorList>
            <consortium name="Ensembl"/>
        </authorList>
    </citation>
    <scope>IDENTIFICATION</scope>
</reference>
<dbReference type="SMART" id="SM00112">
    <property type="entry name" value="CA"/>
    <property type="match status" value="1"/>
</dbReference>
<evidence type="ECO:0000256" key="2">
    <source>
        <dbReference type="ARBA" id="ARBA00022475"/>
    </source>
</evidence>
<dbReference type="PANTHER" id="PTHR24027:SF96">
    <property type="entry name" value="CADHERIN-12"/>
    <property type="match status" value="1"/>
</dbReference>
<reference evidence="14" key="2">
    <citation type="submission" date="2025-09" db="UniProtKB">
        <authorList>
            <consortium name="Ensembl"/>
        </authorList>
    </citation>
    <scope>IDENTIFICATION</scope>
</reference>
<keyword evidence="7 12" id="KW-0106">Calcium</keyword>
<evidence type="ECO:0000256" key="10">
    <source>
        <dbReference type="ARBA" id="ARBA00023136"/>
    </source>
</evidence>
<dbReference type="PRINTS" id="PR00205">
    <property type="entry name" value="CADHERIN"/>
</dbReference>
<evidence type="ECO:0000256" key="1">
    <source>
        <dbReference type="ARBA" id="ARBA00004251"/>
    </source>
</evidence>
<feature type="domain" description="Cadherin" evidence="13">
    <location>
        <begin position="29"/>
        <end position="143"/>
    </location>
</feature>
<dbReference type="PANTHER" id="PTHR24027">
    <property type="entry name" value="CADHERIN-23"/>
    <property type="match status" value="1"/>
</dbReference>
<keyword evidence="8" id="KW-0130">Cell adhesion</keyword>
<evidence type="ECO:0000256" key="9">
    <source>
        <dbReference type="ARBA" id="ARBA00022989"/>
    </source>
</evidence>
<dbReference type="GO" id="GO:0016339">
    <property type="term" value="P:calcium-dependent cell-cell adhesion via plasma membrane cell adhesion molecules"/>
    <property type="evidence" value="ECO:0007669"/>
    <property type="project" value="TreeGrafter"/>
</dbReference>